<dbReference type="InterPro" id="IPR018968">
    <property type="entry name" value="Phasin"/>
</dbReference>
<feature type="region of interest" description="Disordered" evidence="1">
    <location>
        <begin position="1"/>
        <end position="55"/>
    </location>
</feature>
<dbReference type="AlphaFoldDB" id="A0A4Q2RBS3"/>
<feature type="compositionally biased region" description="Basic and acidic residues" evidence="1">
    <location>
        <begin position="11"/>
        <end position="20"/>
    </location>
</feature>
<feature type="compositionally biased region" description="Basic and acidic residues" evidence="1">
    <location>
        <begin position="81"/>
        <end position="95"/>
    </location>
</feature>
<keyword evidence="4" id="KW-1185">Reference proteome</keyword>
<evidence type="ECO:0000259" key="2">
    <source>
        <dbReference type="Pfam" id="PF09361"/>
    </source>
</evidence>
<dbReference type="EMBL" id="QYBC01000015">
    <property type="protein sequence ID" value="RYB03194.1"/>
    <property type="molecule type" value="Genomic_DNA"/>
</dbReference>
<evidence type="ECO:0000313" key="3">
    <source>
        <dbReference type="EMBL" id="RYB03194.1"/>
    </source>
</evidence>
<feature type="compositionally biased region" description="Basic residues" evidence="1">
    <location>
        <begin position="1"/>
        <end position="10"/>
    </location>
</feature>
<gene>
    <name evidence="3" type="ORF">D3272_17345</name>
</gene>
<feature type="region of interest" description="Disordered" evidence="1">
    <location>
        <begin position="80"/>
        <end position="107"/>
    </location>
</feature>
<dbReference type="Pfam" id="PF09361">
    <property type="entry name" value="Phasin_2"/>
    <property type="match status" value="1"/>
</dbReference>
<proteinExistence type="predicted"/>
<dbReference type="Proteomes" id="UP000289411">
    <property type="component" value="Unassembled WGS sequence"/>
</dbReference>
<comment type="caution">
    <text evidence="3">The sequence shown here is derived from an EMBL/GenBank/DDBJ whole genome shotgun (WGS) entry which is preliminary data.</text>
</comment>
<protein>
    <recommendedName>
        <fullName evidence="2">Phasin domain-containing protein</fullName>
    </recommendedName>
</protein>
<sequence length="266" mass="27506">MARKSKKRERRDRTSRRDAEAASEGRSPMSSDTFHADAPADPEAGTAVIHPVTPEMMDEAAHKAAQLADDVAHHVVPAPEAAHEASHRHGDDHAPEAPAPELPISELPVPEAPVPELPVAAMTEAVEAGESVMRDAVEVRSAAGSAMVAAAETVDDAARAAADRAEAALDRASAAAGAGMSGGTDALGQYNAALLGMVQANLSATGELFAALVKAKSLPEVVAINTDHLRRQFDTLTAQGRDLATLAQKLTSTAFGPLAGTLRRDA</sequence>
<name>A0A4Q2RBS3_9HYPH</name>
<feature type="domain" description="Phasin" evidence="2">
    <location>
        <begin position="185"/>
        <end position="258"/>
    </location>
</feature>
<evidence type="ECO:0000256" key="1">
    <source>
        <dbReference type="SAM" id="MobiDB-lite"/>
    </source>
</evidence>
<dbReference type="OrthoDB" id="8253205at2"/>
<reference evidence="3 4" key="1">
    <citation type="submission" date="2018-09" db="EMBL/GenBank/DDBJ databases">
        <authorList>
            <person name="Grouzdev D.S."/>
            <person name="Krutkina M.S."/>
        </authorList>
    </citation>
    <scope>NUCLEOTIDE SEQUENCE [LARGE SCALE GENOMIC DNA]</scope>
    <source>
        <strain evidence="3 4">RmlP001</strain>
    </source>
</reference>
<reference evidence="3 4" key="2">
    <citation type="submission" date="2019-02" db="EMBL/GenBank/DDBJ databases">
        <title>'Lichenibacterium ramalinii' gen. nov. sp. nov., 'Lichenibacterium minor' gen. nov. sp. nov.</title>
        <authorList>
            <person name="Pankratov T."/>
        </authorList>
    </citation>
    <scope>NUCLEOTIDE SEQUENCE [LARGE SCALE GENOMIC DNA]</scope>
    <source>
        <strain evidence="3 4">RmlP001</strain>
    </source>
</reference>
<organism evidence="3 4">
    <name type="scientific">Lichenibacterium ramalinae</name>
    <dbReference type="NCBI Taxonomy" id="2316527"/>
    <lineage>
        <taxon>Bacteria</taxon>
        <taxon>Pseudomonadati</taxon>
        <taxon>Pseudomonadota</taxon>
        <taxon>Alphaproteobacteria</taxon>
        <taxon>Hyphomicrobiales</taxon>
        <taxon>Lichenihabitantaceae</taxon>
        <taxon>Lichenibacterium</taxon>
    </lineage>
</organism>
<accession>A0A4Q2RBS3</accession>
<evidence type="ECO:0000313" key="4">
    <source>
        <dbReference type="Proteomes" id="UP000289411"/>
    </source>
</evidence>